<dbReference type="Pfam" id="PF07505">
    <property type="entry name" value="DUF5131"/>
    <property type="match status" value="1"/>
</dbReference>
<dbReference type="EMBL" id="VBPA01000436">
    <property type="protein sequence ID" value="TMQ67701.1"/>
    <property type="molecule type" value="Genomic_DNA"/>
</dbReference>
<dbReference type="Proteomes" id="UP000319836">
    <property type="component" value="Unassembled WGS sequence"/>
</dbReference>
<organism evidence="1 2">
    <name type="scientific">Eiseniibacteriota bacterium</name>
    <dbReference type="NCBI Taxonomy" id="2212470"/>
    <lineage>
        <taxon>Bacteria</taxon>
        <taxon>Candidatus Eiseniibacteriota</taxon>
    </lineage>
</organism>
<dbReference type="AlphaFoldDB" id="A0A538TVS0"/>
<feature type="non-terminal residue" evidence="1">
    <location>
        <position position="1"/>
    </location>
</feature>
<accession>A0A538TVS0</accession>
<protein>
    <submittedName>
        <fullName evidence="1">Phage Gp37/Gp68 family protein</fullName>
    </submittedName>
</protein>
<sequence>EWTDATWNPVTGCTKVSPGCKHCYAQTFSERFRGVAGHPFEQGFDLWLWPNRLDLPLTWKKPKRIFVNSMSDLFHERVPDSFIDFVFGTMMRAHWHQFQVLTKRPERMATYLNSRPARFANLATTHPQIWLGASVESHKYSQRAGLVAMLPTAVRFLSCEPLLGPLDLRDVLGPSGVNWVIVGGESGHGARPMSQDWVIDIRNQCLEAGVPFFFKQWGGRQKKRAGRLLEERTWDDLPRGKSSSHPSE</sequence>
<reference evidence="1 2" key="1">
    <citation type="journal article" date="2019" name="Nat. Microbiol.">
        <title>Mediterranean grassland soil C-N compound turnover is dependent on rainfall and depth, and is mediated by genomically divergent microorganisms.</title>
        <authorList>
            <person name="Diamond S."/>
            <person name="Andeer P.F."/>
            <person name="Li Z."/>
            <person name="Crits-Christoph A."/>
            <person name="Burstein D."/>
            <person name="Anantharaman K."/>
            <person name="Lane K.R."/>
            <person name="Thomas B.C."/>
            <person name="Pan C."/>
            <person name="Northen T.R."/>
            <person name="Banfield J.F."/>
        </authorList>
    </citation>
    <scope>NUCLEOTIDE SEQUENCE [LARGE SCALE GENOMIC DNA]</scope>
    <source>
        <strain evidence="1">WS_10</strain>
    </source>
</reference>
<evidence type="ECO:0000313" key="1">
    <source>
        <dbReference type="EMBL" id="TMQ67701.1"/>
    </source>
</evidence>
<dbReference type="InterPro" id="IPR011101">
    <property type="entry name" value="DUF5131"/>
</dbReference>
<gene>
    <name evidence="1" type="ORF">E6K80_15035</name>
</gene>
<name>A0A538TVS0_UNCEI</name>
<comment type="caution">
    <text evidence="1">The sequence shown here is derived from an EMBL/GenBank/DDBJ whole genome shotgun (WGS) entry which is preliminary data.</text>
</comment>
<evidence type="ECO:0000313" key="2">
    <source>
        <dbReference type="Proteomes" id="UP000319836"/>
    </source>
</evidence>
<proteinExistence type="predicted"/>